<protein>
    <submittedName>
        <fullName evidence="3">Endonuclease/exonuclease/phosphatase family metal-dependent hydrolase</fullName>
    </submittedName>
</protein>
<dbReference type="SUPFAM" id="SSF56219">
    <property type="entry name" value="DNase I-like"/>
    <property type="match status" value="1"/>
</dbReference>
<dbReference type="AlphaFoldDB" id="A0A2S6I312"/>
<feature type="transmembrane region" description="Helical" evidence="1">
    <location>
        <begin position="60"/>
        <end position="77"/>
    </location>
</feature>
<keyword evidence="4" id="KW-1185">Reference proteome</keyword>
<accession>A0A2S6I312</accession>
<keyword evidence="3" id="KW-0540">Nuclease</keyword>
<gene>
    <name evidence="3" type="ORF">CLV84_2359</name>
</gene>
<keyword evidence="3" id="KW-0269">Exonuclease</keyword>
<keyword evidence="1" id="KW-1133">Transmembrane helix</keyword>
<evidence type="ECO:0000259" key="2">
    <source>
        <dbReference type="Pfam" id="PF03372"/>
    </source>
</evidence>
<dbReference type="InterPro" id="IPR005135">
    <property type="entry name" value="Endo/exonuclease/phosphatase"/>
</dbReference>
<evidence type="ECO:0000313" key="4">
    <source>
        <dbReference type="Proteomes" id="UP000237662"/>
    </source>
</evidence>
<comment type="caution">
    <text evidence="3">The sequence shown here is derived from an EMBL/GenBank/DDBJ whole genome shotgun (WGS) entry which is preliminary data.</text>
</comment>
<dbReference type="EMBL" id="PTJC01000006">
    <property type="protein sequence ID" value="PPK85461.1"/>
    <property type="molecule type" value="Genomic_DNA"/>
</dbReference>
<proteinExistence type="predicted"/>
<keyword evidence="3" id="KW-0378">Hydrolase</keyword>
<organism evidence="3 4">
    <name type="scientific">Neolewinella xylanilytica</name>
    <dbReference type="NCBI Taxonomy" id="1514080"/>
    <lineage>
        <taxon>Bacteria</taxon>
        <taxon>Pseudomonadati</taxon>
        <taxon>Bacteroidota</taxon>
        <taxon>Saprospiria</taxon>
        <taxon>Saprospirales</taxon>
        <taxon>Lewinellaceae</taxon>
        <taxon>Neolewinella</taxon>
    </lineage>
</organism>
<reference evidence="3 4" key="1">
    <citation type="submission" date="2018-02" db="EMBL/GenBank/DDBJ databases">
        <title>Genomic Encyclopedia of Archaeal and Bacterial Type Strains, Phase II (KMG-II): from individual species to whole genera.</title>
        <authorList>
            <person name="Goeker M."/>
        </authorList>
    </citation>
    <scope>NUCLEOTIDE SEQUENCE [LARGE SCALE GENOMIC DNA]</scope>
    <source>
        <strain evidence="3 4">DSM 29526</strain>
    </source>
</reference>
<sequence length="345" mass="38838">MRKLFLLAGNLVALTAAFGLLARYVSPEVFWPPAIIALLLPGLLLLTLLFLCIQLARKRWASLIFPALVLLLSWPVVNRLLAWPTQRDPPPLDSPTVTVVTGNQRMFRHDDRTDATLEEVRNFFSGTNTDILLLQETWPRQRNKNYISAMQEGTGLEERHQRDKTLIATYADGIVGQTEYFQDSEYHGILLTDVQTELGTLRIINSHLQSNRISDMAEGISGENSLSNQLTTFGRMLAGYGRTTRQRAAQAQQIRRFVEESPYPVILGGDFNDVPSSYMYNEILSPRLQDAWVQAGTGLGTTFTGPLPGLRIDYFMVDTSLSVVSMERLSSPWSDHRPLRLVVTQ</sequence>
<evidence type="ECO:0000256" key="1">
    <source>
        <dbReference type="SAM" id="Phobius"/>
    </source>
</evidence>
<dbReference type="InterPro" id="IPR036691">
    <property type="entry name" value="Endo/exonu/phosph_ase_sf"/>
</dbReference>
<name>A0A2S6I312_9BACT</name>
<keyword evidence="1" id="KW-0472">Membrane</keyword>
<dbReference type="OrthoDB" id="635146at2"/>
<feature type="transmembrane region" description="Helical" evidence="1">
    <location>
        <begin position="29"/>
        <end position="53"/>
    </location>
</feature>
<dbReference type="GO" id="GO:0004527">
    <property type="term" value="F:exonuclease activity"/>
    <property type="evidence" value="ECO:0007669"/>
    <property type="project" value="UniProtKB-KW"/>
</dbReference>
<keyword evidence="1" id="KW-0812">Transmembrane</keyword>
<dbReference type="Gene3D" id="3.60.10.10">
    <property type="entry name" value="Endonuclease/exonuclease/phosphatase"/>
    <property type="match status" value="1"/>
</dbReference>
<feature type="domain" description="Endonuclease/exonuclease/phosphatase" evidence="2">
    <location>
        <begin position="111"/>
        <end position="336"/>
    </location>
</feature>
<dbReference type="RefSeq" id="WP_104419961.1">
    <property type="nucleotide sequence ID" value="NZ_PTJC01000006.1"/>
</dbReference>
<evidence type="ECO:0000313" key="3">
    <source>
        <dbReference type="EMBL" id="PPK85461.1"/>
    </source>
</evidence>
<dbReference type="GO" id="GO:0004519">
    <property type="term" value="F:endonuclease activity"/>
    <property type="evidence" value="ECO:0007669"/>
    <property type="project" value="UniProtKB-KW"/>
</dbReference>
<dbReference type="Pfam" id="PF03372">
    <property type="entry name" value="Exo_endo_phos"/>
    <property type="match status" value="1"/>
</dbReference>
<keyword evidence="3" id="KW-0255">Endonuclease</keyword>
<dbReference type="Proteomes" id="UP000237662">
    <property type="component" value="Unassembled WGS sequence"/>
</dbReference>